<dbReference type="PRINTS" id="PR00039">
    <property type="entry name" value="HTHLYSR"/>
</dbReference>
<evidence type="ECO:0000313" key="7">
    <source>
        <dbReference type="Proteomes" id="UP000199632"/>
    </source>
</evidence>
<dbReference type="GO" id="GO:0003677">
    <property type="term" value="F:DNA binding"/>
    <property type="evidence" value="ECO:0007669"/>
    <property type="project" value="UniProtKB-KW"/>
</dbReference>
<evidence type="ECO:0000256" key="3">
    <source>
        <dbReference type="ARBA" id="ARBA00023125"/>
    </source>
</evidence>
<evidence type="ECO:0000259" key="5">
    <source>
        <dbReference type="PROSITE" id="PS50931"/>
    </source>
</evidence>
<dbReference type="FunFam" id="1.10.10.10:FF:000001">
    <property type="entry name" value="LysR family transcriptional regulator"/>
    <property type="match status" value="1"/>
</dbReference>
<dbReference type="EMBL" id="FNQB01000001">
    <property type="protein sequence ID" value="SDY98540.1"/>
    <property type="molecule type" value="Genomic_DNA"/>
</dbReference>
<accession>A0A1H3PBU7</accession>
<name>A0A1H3PBU7_9ACTN</name>
<dbReference type="InterPro" id="IPR036388">
    <property type="entry name" value="WH-like_DNA-bd_sf"/>
</dbReference>
<dbReference type="PROSITE" id="PS50931">
    <property type="entry name" value="HTH_LYSR"/>
    <property type="match status" value="1"/>
</dbReference>
<dbReference type="Pfam" id="PF00126">
    <property type="entry name" value="HTH_1"/>
    <property type="match status" value="1"/>
</dbReference>
<dbReference type="Gene3D" id="1.10.10.10">
    <property type="entry name" value="Winged helix-like DNA-binding domain superfamily/Winged helix DNA-binding domain"/>
    <property type="match status" value="1"/>
</dbReference>
<dbReference type="InterPro" id="IPR000847">
    <property type="entry name" value="LysR_HTH_N"/>
</dbReference>
<keyword evidence="4" id="KW-0804">Transcription</keyword>
<dbReference type="Pfam" id="PF03466">
    <property type="entry name" value="LysR_substrate"/>
    <property type="match status" value="1"/>
</dbReference>
<dbReference type="AlphaFoldDB" id="A0A1H3PBU7"/>
<dbReference type="Proteomes" id="UP000199632">
    <property type="component" value="Unassembled WGS sequence"/>
</dbReference>
<dbReference type="InterPro" id="IPR050950">
    <property type="entry name" value="HTH-type_LysR_regulators"/>
</dbReference>
<dbReference type="GO" id="GO:0005829">
    <property type="term" value="C:cytosol"/>
    <property type="evidence" value="ECO:0007669"/>
    <property type="project" value="TreeGrafter"/>
</dbReference>
<dbReference type="OrthoDB" id="3636008at2"/>
<evidence type="ECO:0000256" key="2">
    <source>
        <dbReference type="ARBA" id="ARBA00023015"/>
    </source>
</evidence>
<dbReference type="InterPro" id="IPR036390">
    <property type="entry name" value="WH_DNA-bd_sf"/>
</dbReference>
<reference evidence="7" key="1">
    <citation type="submission" date="2016-10" db="EMBL/GenBank/DDBJ databases">
        <authorList>
            <person name="Varghese N."/>
            <person name="Submissions S."/>
        </authorList>
    </citation>
    <scope>NUCLEOTIDE SEQUENCE [LARGE SCALE GENOMIC DNA]</scope>
    <source>
        <strain evidence="7">DSM 44718</strain>
    </source>
</reference>
<dbReference type="InterPro" id="IPR005119">
    <property type="entry name" value="LysR_subst-bd"/>
</dbReference>
<keyword evidence="2" id="KW-0805">Transcription regulation</keyword>
<dbReference type="PANTHER" id="PTHR30419">
    <property type="entry name" value="HTH-TYPE TRANSCRIPTIONAL REGULATOR YBHD"/>
    <property type="match status" value="1"/>
</dbReference>
<dbReference type="GO" id="GO:0003700">
    <property type="term" value="F:DNA-binding transcription factor activity"/>
    <property type="evidence" value="ECO:0007669"/>
    <property type="project" value="InterPro"/>
</dbReference>
<gene>
    <name evidence="6" type="ORF">SAMN05421684_2757</name>
</gene>
<feature type="domain" description="HTH lysR-type" evidence="5">
    <location>
        <begin position="3"/>
        <end position="60"/>
    </location>
</feature>
<proteinExistence type="inferred from homology"/>
<dbReference type="CDD" id="cd05466">
    <property type="entry name" value="PBP2_LTTR_substrate"/>
    <property type="match status" value="1"/>
</dbReference>
<comment type="similarity">
    <text evidence="1">Belongs to the LysR transcriptional regulatory family.</text>
</comment>
<dbReference type="Gene3D" id="3.40.190.290">
    <property type="match status" value="1"/>
</dbReference>
<keyword evidence="3 6" id="KW-0238">DNA-binding</keyword>
<dbReference type="RefSeq" id="WP_090790745.1">
    <property type="nucleotide sequence ID" value="NZ_BOND01000024.1"/>
</dbReference>
<evidence type="ECO:0000313" key="6">
    <source>
        <dbReference type="EMBL" id="SDY98540.1"/>
    </source>
</evidence>
<protein>
    <submittedName>
        <fullName evidence="6">DNA-binding transcriptional regulator, LysR family</fullName>
    </submittedName>
</protein>
<dbReference type="SUPFAM" id="SSF53850">
    <property type="entry name" value="Periplasmic binding protein-like II"/>
    <property type="match status" value="1"/>
</dbReference>
<organism evidence="6 7">
    <name type="scientific">Asanoa ishikariensis</name>
    <dbReference type="NCBI Taxonomy" id="137265"/>
    <lineage>
        <taxon>Bacteria</taxon>
        <taxon>Bacillati</taxon>
        <taxon>Actinomycetota</taxon>
        <taxon>Actinomycetes</taxon>
        <taxon>Micromonosporales</taxon>
        <taxon>Micromonosporaceae</taxon>
        <taxon>Asanoa</taxon>
    </lineage>
</organism>
<sequence>MSVDLRRLAYFVAVVEHGSVSGAAAALHIAQPSLSQSIRALERELGVVLFDRRHRGLTLTTDGKALLEPARQVLDDVAAARAAVHDPDVPAVGVLNLAVHDMLAVELTEVLRDLRQARPDLSVRLFAARDEDDIVRLLVDGHCDVGLTYLPVRHTDLHGHVLGTRDVSLILPPAEGNLPDPLPLAALTGMALVDTLREFTAARATIRATLAAHQVVMRPAVRSAHREAIVPLVLAGAGAAFVSDRYARDAAACGAVVRRLDPPIDITYGLLFRKGALAPAARLLVDRMSAPA</sequence>
<dbReference type="SUPFAM" id="SSF46785">
    <property type="entry name" value="Winged helix' DNA-binding domain"/>
    <property type="match status" value="1"/>
</dbReference>
<keyword evidence="7" id="KW-1185">Reference proteome</keyword>
<evidence type="ECO:0000256" key="1">
    <source>
        <dbReference type="ARBA" id="ARBA00009437"/>
    </source>
</evidence>
<dbReference type="STRING" id="137265.SAMN05421684_2757"/>
<evidence type="ECO:0000256" key="4">
    <source>
        <dbReference type="ARBA" id="ARBA00023163"/>
    </source>
</evidence>